<dbReference type="EMBL" id="VZTU01011407">
    <property type="protein sequence ID" value="NXT77434.1"/>
    <property type="molecule type" value="Genomic_DNA"/>
</dbReference>
<reference evidence="11 12" key="1">
    <citation type="submission" date="2019-09" db="EMBL/GenBank/DDBJ databases">
        <title>Bird 10,000 Genomes (B10K) Project - Family phase.</title>
        <authorList>
            <person name="Zhang G."/>
        </authorList>
    </citation>
    <scope>NUCLEOTIDE SEQUENCE [LARGE SCALE GENOMIC DNA]</scope>
    <source>
        <strain evidence="11">B10K-DU-011-47</strain>
        <tissue evidence="11">Mixed tissue sample</tissue>
    </source>
</reference>
<evidence type="ECO:0000313" key="11">
    <source>
        <dbReference type="EMBL" id="NXT77434.1"/>
    </source>
</evidence>
<evidence type="ECO:0000256" key="9">
    <source>
        <dbReference type="ARBA" id="ARBA00047597"/>
    </source>
</evidence>
<keyword evidence="12" id="KW-1185">Reference proteome</keyword>
<evidence type="ECO:0000256" key="10">
    <source>
        <dbReference type="RuleBase" id="RU361228"/>
    </source>
</evidence>
<organism evidence="11 12">
    <name type="scientific">Zapornia atra</name>
    <name type="common">Henderson crake</name>
    <dbReference type="NCBI Taxonomy" id="2585822"/>
    <lineage>
        <taxon>Eukaryota</taxon>
        <taxon>Metazoa</taxon>
        <taxon>Chordata</taxon>
        <taxon>Craniata</taxon>
        <taxon>Vertebrata</taxon>
        <taxon>Euteleostomi</taxon>
        <taxon>Archelosauria</taxon>
        <taxon>Archosauria</taxon>
        <taxon>Dinosauria</taxon>
        <taxon>Saurischia</taxon>
        <taxon>Theropoda</taxon>
        <taxon>Coelurosauria</taxon>
        <taxon>Aves</taxon>
        <taxon>Neognathae</taxon>
        <taxon>Neoaves</taxon>
        <taxon>Gruiformes</taxon>
        <taxon>Rallidae</taxon>
        <taxon>Zapornia</taxon>
    </lineage>
</organism>
<name>A0A7L3F946_9GRUI</name>
<comment type="catalytic activity">
    <reaction evidence="9 10">
        <text>L-arginyl-[protein] + NAD(+) = N(omega)-(ADP-D-ribosyl)-L-arginyl-[protein] + nicotinamide + H(+)</text>
        <dbReference type="Rhea" id="RHEA:19149"/>
        <dbReference type="Rhea" id="RHEA-COMP:10532"/>
        <dbReference type="Rhea" id="RHEA-COMP:15087"/>
        <dbReference type="ChEBI" id="CHEBI:15378"/>
        <dbReference type="ChEBI" id="CHEBI:17154"/>
        <dbReference type="ChEBI" id="CHEBI:29965"/>
        <dbReference type="ChEBI" id="CHEBI:57540"/>
        <dbReference type="ChEBI" id="CHEBI:142554"/>
        <dbReference type="EC" id="2.4.2.31"/>
    </reaction>
</comment>
<keyword evidence="7 10" id="KW-0520">NAD</keyword>
<dbReference type="EC" id="2.4.2.31" evidence="10"/>
<evidence type="ECO:0000256" key="3">
    <source>
        <dbReference type="ARBA" id="ARBA00022679"/>
    </source>
</evidence>
<dbReference type="Gene3D" id="3.90.176.10">
    <property type="entry name" value="Toxin ADP-ribosyltransferase, Chain A, domain 1"/>
    <property type="match status" value="1"/>
</dbReference>
<gene>
    <name evidence="11" type="primary">Madprt_1</name>
    <name evidence="11" type="ORF">ZAPATR_R04617</name>
</gene>
<dbReference type="GO" id="GO:0005615">
    <property type="term" value="C:extracellular space"/>
    <property type="evidence" value="ECO:0007669"/>
    <property type="project" value="UniProtKB-ARBA"/>
</dbReference>
<feature type="non-terminal residue" evidence="11">
    <location>
        <position position="1"/>
    </location>
</feature>
<dbReference type="SUPFAM" id="SSF56399">
    <property type="entry name" value="ADP-ribosylation"/>
    <property type="match status" value="1"/>
</dbReference>
<proteinExistence type="inferred from homology"/>
<evidence type="ECO:0000256" key="4">
    <source>
        <dbReference type="ARBA" id="ARBA00022695"/>
    </source>
</evidence>
<evidence type="ECO:0000256" key="6">
    <source>
        <dbReference type="ARBA" id="ARBA00022857"/>
    </source>
</evidence>
<dbReference type="InterPro" id="IPR000768">
    <property type="entry name" value="ART"/>
</dbReference>
<evidence type="ECO:0000313" key="12">
    <source>
        <dbReference type="Proteomes" id="UP000557426"/>
    </source>
</evidence>
<dbReference type="PRINTS" id="PR00970">
    <property type="entry name" value="RIBTRNSFRASE"/>
</dbReference>
<keyword evidence="6 10" id="KW-0521">NADP</keyword>
<keyword evidence="2 10" id="KW-0328">Glycosyltransferase</keyword>
<dbReference type="GO" id="GO:0003950">
    <property type="term" value="F:NAD+ poly-ADP-ribosyltransferase activity"/>
    <property type="evidence" value="ECO:0007669"/>
    <property type="project" value="TreeGrafter"/>
</dbReference>
<evidence type="ECO:0000256" key="5">
    <source>
        <dbReference type="ARBA" id="ARBA00022729"/>
    </source>
</evidence>
<feature type="chain" id="PRO_5029947436" description="NAD(P)(+)--arginine ADP-ribosyltransferase" evidence="10">
    <location>
        <begin position="21"/>
        <end position="289"/>
    </location>
</feature>
<keyword evidence="5 10" id="KW-0732">Signal</keyword>
<accession>A0A7L3F946</accession>
<dbReference type="GO" id="GO:0016779">
    <property type="term" value="F:nucleotidyltransferase activity"/>
    <property type="evidence" value="ECO:0007669"/>
    <property type="project" value="UniProtKB-KW"/>
</dbReference>
<feature type="signal peptide" evidence="10">
    <location>
        <begin position="1"/>
        <end position="20"/>
    </location>
</feature>
<keyword evidence="8" id="KW-1015">Disulfide bond</keyword>
<dbReference type="FunFam" id="3.90.176.10:FF:000001">
    <property type="entry name" value="NAD(P)(+)--arginine ADP-ribosyltransferase"/>
    <property type="match status" value="1"/>
</dbReference>
<evidence type="ECO:0000256" key="8">
    <source>
        <dbReference type="ARBA" id="ARBA00023157"/>
    </source>
</evidence>
<dbReference type="GO" id="GO:0044194">
    <property type="term" value="C:cytolytic granule"/>
    <property type="evidence" value="ECO:0007669"/>
    <property type="project" value="UniProtKB-ARBA"/>
</dbReference>
<evidence type="ECO:0000256" key="7">
    <source>
        <dbReference type="ARBA" id="ARBA00023027"/>
    </source>
</evidence>
<dbReference type="Pfam" id="PF01129">
    <property type="entry name" value="ART"/>
    <property type="match status" value="1"/>
</dbReference>
<dbReference type="PANTHER" id="PTHR10339:SF19">
    <property type="entry name" value="GPI-LINKED NAD(P)(+)--ARGININE ADP-RIBOSYLTRANSFERASE 1"/>
    <property type="match status" value="1"/>
</dbReference>
<feature type="non-terminal residue" evidence="11">
    <location>
        <position position="289"/>
    </location>
</feature>
<protein>
    <recommendedName>
        <fullName evidence="10">NAD(P)(+)--arginine ADP-ribosyltransferase</fullName>
        <ecNumber evidence="10">2.4.2.31</ecNumber>
    </recommendedName>
    <alternativeName>
        <fullName evidence="10">Mono(ADP-ribosyl)transferase</fullName>
    </alternativeName>
</protein>
<dbReference type="Proteomes" id="UP000557426">
    <property type="component" value="Unassembled WGS sequence"/>
</dbReference>
<keyword evidence="3 10" id="KW-0808">Transferase</keyword>
<dbReference type="AlphaFoldDB" id="A0A7L3F946"/>
<comment type="caution">
    <text evidence="11">The sequence shown here is derived from an EMBL/GenBank/DDBJ whole genome shotgun (WGS) entry which is preliminary data.</text>
</comment>
<evidence type="ECO:0000256" key="2">
    <source>
        <dbReference type="ARBA" id="ARBA00022676"/>
    </source>
</evidence>
<dbReference type="InterPro" id="IPR050999">
    <property type="entry name" value="ADP-ribosyltransferase_ARG"/>
</dbReference>
<keyword evidence="4" id="KW-0548">Nucleotidyltransferase</keyword>
<evidence type="ECO:0000256" key="1">
    <source>
        <dbReference type="ARBA" id="ARBA00009558"/>
    </source>
</evidence>
<sequence>MEHLALGLVWLLGMLASVSPKCQRGLIMEELDMAPNSFDDQYLGCSEMMEEELKELNRTEFQTNSIYAAAWKAATAQWQKKKLHTLVLKPAQAIAVMAYTLDKPPLYLYFNAAVRQAGRSPEAYLHNFPFKAMHFLLTGALRALRKPHRCYIVYRGVKNTFTAQPGDTVRFGQFASTSLDKKCAEWFGMGTIFSVETCYGVPIEDFSKFAGEQEVLIPPFETFEVTSVSHKGNSASIELRSQGVHSNYNCELVREKQCKDQPCDFSAGQSVSRDPLWGFILAATALATV</sequence>
<dbReference type="GO" id="GO:0046677">
    <property type="term" value="P:response to antibiotic"/>
    <property type="evidence" value="ECO:0007669"/>
    <property type="project" value="UniProtKB-ARBA"/>
</dbReference>
<dbReference type="PROSITE" id="PS51996">
    <property type="entry name" value="TR_MART"/>
    <property type="match status" value="1"/>
</dbReference>
<dbReference type="PANTHER" id="PTHR10339">
    <property type="entry name" value="ADP-RIBOSYLTRANSFERASE"/>
    <property type="match status" value="1"/>
</dbReference>
<dbReference type="PROSITE" id="PS01291">
    <property type="entry name" value="ART"/>
    <property type="match status" value="1"/>
</dbReference>
<comment type="similarity">
    <text evidence="1 10">Belongs to the Arg-specific ADP-ribosyltransferase family.</text>
</comment>
<dbReference type="GO" id="GO:0106274">
    <property type="term" value="F:NAD+-protein-arginine ADP-ribosyltransferase activity"/>
    <property type="evidence" value="ECO:0007669"/>
    <property type="project" value="UniProtKB-EC"/>
</dbReference>